<evidence type="ECO:0000313" key="5">
    <source>
        <dbReference type="EMBL" id="GAA1940673.1"/>
    </source>
</evidence>
<dbReference type="InterPro" id="IPR011051">
    <property type="entry name" value="RmlC_Cupin_sf"/>
</dbReference>
<reference evidence="5 6" key="1">
    <citation type="journal article" date="2019" name="Int. J. Syst. Evol. Microbiol.">
        <title>The Global Catalogue of Microorganisms (GCM) 10K type strain sequencing project: providing services to taxonomists for standard genome sequencing and annotation.</title>
        <authorList>
            <consortium name="The Broad Institute Genomics Platform"/>
            <consortium name="The Broad Institute Genome Sequencing Center for Infectious Disease"/>
            <person name="Wu L."/>
            <person name="Ma J."/>
        </authorList>
    </citation>
    <scope>NUCLEOTIDE SEQUENCE [LARGE SCALE GENOMIC DNA]</scope>
    <source>
        <strain evidence="5 6">JCM 13584</strain>
    </source>
</reference>
<dbReference type="Gene3D" id="2.60.120.10">
    <property type="entry name" value="Jelly Rolls"/>
    <property type="match status" value="1"/>
</dbReference>
<dbReference type="Pfam" id="PF05726">
    <property type="entry name" value="Pirin_C"/>
    <property type="match status" value="1"/>
</dbReference>
<organism evidence="5 6">
    <name type="scientific">Agromyces allii</name>
    <dbReference type="NCBI Taxonomy" id="393607"/>
    <lineage>
        <taxon>Bacteria</taxon>
        <taxon>Bacillati</taxon>
        <taxon>Actinomycetota</taxon>
        <taxon>Actinomycetes</taxon>
        <taxon>Micrococcales</taxon>
        <taxon>Microbacteriaceae</taxon>
        <taxon>Agromyces</taxon>
    </lineage>
</organism>
<evidence type="ECO:0000256" key="1">
    <source>
        <dbReference type="ARBA" id="ARBA00008416"/>
    </source>
</evidence>
<dbReference type="PIRSF" id="PIRSF006232">
    <property type="entry name" value="Pirin"/>
    <property type="match status" value="1"/>
</dbReference>
<dbReference type="InterPro" id="IPR008778">
    <property type="entry name" value="Pirin_C_dom"/>
</dbReference>
<dbReference type="PANTHER" id="PTHR13903">
    <property type="entry name" value="PIRIN-RELATED"/>
    <property type="match status" value="1"/>
</dbReference>
<dbReference type="Pfam" id="PF02678">
    <property type="entry name" value="Pirin"/>
    <property type="match status" value="1"/>
</dbReference>
<dbReference type="InterPro" id="IPR003829">
    <property type="entry name" value="Pirin_N_dom"/>
</dbReference>
<dbReference type="EMBL" id="BAAAMK010000001">
    <property type="protein sequence ID" value="GAA1940673.1"/>
    <property type="molecule type" value="Genomic_DNA"/>
</dbReference>
<comment type="similarity">
    <text evidence="1 2">Belongs to the pirin family.</text>
</comment>
<dbReference type="Proteomes" id="UP001499954">
    <property type="component" value="Unassembled WGS sequence"/>
</dbReference>
<protein>
    <submittedName>
        <fullName evidence="5">Pirin family protein</fullName>
    </submittedName>
</protein>
<dbReference type="SUPFAM" id="SSF51182">
    <property type="entry name" value="RmlC-like cupins"/>
    <property type="match status" value="1"/>
</dbReference>
<evidence type="ECO:0000259" key="4">
    <source>
        <dbReference type="Pfam" id="PF05726"/>
    </source>
</evidence>
<dbReference type="InterPro" id="IPR012093">
    <property type="entry name" value="Pirin"/>
</dbReference>
<dbReference type="PANTHER" id="PTHR13903:SF8">
    <property type="entry name" value="PIRIN"/>
    <property type="match status" value="1"/>
</dbReference>
<sequence length="351" mass="37431">MSNLERDPVELVSPPEASSDALIAVLQPREVPLGGPRAMNVRRTLPQRGRTTIGAWCFVDHYGPDEVATSGGMVVPPHPHTGLQTVSWLFEGEIEHHDSTGSAEFVRPGAVNLMTAGRGIAHSEVSTPETARLHGVQLWVALPDAARAVAPFFEHSETVPVEVDDAVVRVFAGALPGVDAETSVTVFSPLVGAQIELPPGGEAWIELDPAFEHGLLVDRGPVTATIAALESEHDDASPDADPLAVAGHTSHLAPNELGYVAVGHEGVRLRADEHAPARVVLIGGVPFGEEIVMWWNFIGRTHDEIAEFRRAWQSDVIARGDGDGRFGTVDGFDGDALPAPELPTVRLKPRA</sequence>
<proteinExistence type="inferred from homology"/>
<evidence type="ECO:0000256" key="2">
    <source>
        <dbReference type="RuleBase" id="RU003457"/>
    </source>
</evidence>
<name>A0ABN2Q3T5_9MICO</name>
<evidence type="ECO:0000313" key="6">
    <source>
        <dbReference type="Proteomes" id="UP001499954"/>
    </source>
</evidence>
<feature type="domain" description="Pirin C-terminal" evidence="4">
    <location>
        <begin position="196"/>
        <end position="314"/>
    </location>
</feature>
<feature type="domain" description="Pirin N-terminal" evidence="3">
    <location>
        <begin position="40"/>
        <end position="140"/>
    </location>
</feature>
<gene>
    <name evidence="5" type="ORF">GCM10009717_03740</name>
</gene>
<dbReference type="RefSeq" id="WP_157415010.1">
    <property type="nucleotide sequence ID" value="NZ_BAAAMK010000001.1"/>
</dbReference>
<dbReference type="CDD" id="cd02909">
    <property type="entry name" value="cupin_pirin_N"/>
    <property type="match status" value="1"/>
</dbReference>
<comment type="caution">
    <text evidence="5">The sequence shown here is derived from an EMBL/GenBank/DDBJ whole genome shotgun (WGS) entry which is preliminary data.</text>
</comment>
<dbReference type="InterPro" id="IPR014710">
    <property type="entry name" value="RmlC-like_jellyroll"/>
</dbReference>
<keyword evidence="6" id="KW-1185">Reference proteome</keyword>
<evidence type="ECO:0000259" key="3">
    <source>
        <dbReference type="Pfam" id="PF02678"/>
    </source>
</evidence>
<accession>A0ABN2Q3T5</accession>